<gene>
    <name evidence="1" type="ORF">EGT74_19285</name>
</gene>
<name>A0A3N4PMW8_9BACT</name>
<dbReference type="RefSeq" id="WP_123848151.1">
    <property type="nucleotide sequence ID" value="NZ_RPDH01000002.1"/>
</dbReference>
<dbReference type="OrthoDB" id="1290858at2"/>
<sequence>MNTFHQQQQKVDFQINIGSIVLQVHATENVAAMLGKAVRLLHTGHYNEALQLLDKVLLADEEIPNAYYYRALAALEGRRPKATILPTADKACRDLSAAISLESGHAHYFYLLALVKYDFYIMNGFGGNVDEVEQLLRRAASLPLDIAQCEEMLRHTNNPDSPVIDFLRQRL</sequence>
<dbReference type="EMBL" id="RPDH01000002">
    <property type="protein sequence ID" value="RPE09155.1"/>
    <property type="molecule type" value="Genomic_DNA"/>
</dbReference>
<keyword evidence="2" id="KW-1185">Reference proteome</keyword>
<evidence type="ECO:0000313" key="1">
    <source>
        <dbReference type="EMBL" id="RPE09155.1"/>
    </source>
</evidence>
<protein>
    <recommendedName>
        <fullName evidence="3">Tetratricopeptide repeat protein</fullName>
    </recommendedName>
</protein>
<evidence type="ECO:0000313" key="2">
    <source>
        <dbReference type="Proteomes" id="UP000278351"/>
    </source>
</evidence>
<organism evidence="1 2">
    <name type="scientific">Chitinophaga lutea</name>
    <dbReference type="NCBI Taxonomy" id="2488634"/>
    <lineage>
        <taxon>Bacteria</taxon>
        <taxon>Pseudomonadati</taxon>
        <taxon>Bacteroidota</taxon>
        <taxon>Chitinophagia</taxon>
        <taxon>Chitinophagales</taxon>
        <taxon>Chitinophagaceae</taxon>
        <taxon>Chitinophaga</taxon>
    </lineage>
</organism>
<dbReference type="InterPro" id="IPR011990">
    <property type="entry name" value="TPR-like_helical_dom_sf"/>
</dbReference>
<reference evidence="1 2" key="1">
    <citation type="submission" date="2018-11" db="EMBL/GenBank/DDBJ databases">
        <title>Chitinophaga lutea sp.nov., isolate from arsenic contaminated soil.</title>
        <authorList>
            <person name="Zong Y."/>
        </authorList>
    </citation>
    <scope>NUCLEOTIDE SEQUENCE [LARGE SCALE GENOMIC DNA]</scope>
    <source>
        <strain evidence="1 2">ZY74</strain>
    </source>
</reference>
<accession>A0A3N4PMW8</accession>
<dbReference type="Proteomes" id="UP000278351">
    <property type="component" value="Unassembled WGS sequence"/>
</dbReference>
<dbReference type="AlphaFoldDB" id="A0A3N4PMW8"/>
<evidence type="ECO:0008006" key="3">
    <source>
        <dbReference type="Google" id="ProtNLM"/>
    </source>
</evidence>
<proteinExistence type="predicted"/>
<dbReference type="Gene3D" id="1.25.40.10">
    <property type="entry name" value="Tetratricopeptide repeat domain"/>
    <property type="match status" value="1"/>
</dbReference>
<dbReference type="SUPFAM" id="SSF48452">
    <property type="entry name" value="TPR-like"/>
    <property type="match status" value="1"/>
</dbReference>
<comment type="caution">
    <text evidence="1">The sequence shown here is derived from an EMBL/GenBank/DDBJ whole genome shotgun (WGS) entry which is preliminary data.</text>
</comment>